<dbReference type="Proteomes" id="UP001604336">
    <property type="component" value="Unassembled WGS sequence"/>
</dbReference>
<name>A0ABD1SYD4_9LAMI</name>
<evidence type="ECO:0000256" key="1">
    <source>
        <dbReference type="SAM" id="MobiDB-lite"/>
    </source>
</evidence>
<feature type="compositionally biased region" description="Basic and acidic residues" evidence="1">
    <location>
        <begin position="26"/>
        <end position="35"/>
    </location>
</feature>
<feature type="compositionally biased region" description="Polar residues" evidence="1">
    <location>
        <begin position="125"/>
        <end position="136"/>
    </location>
</feature>
<dbReference type="AlphaFoldDB" id="A0ABD1SYD4"/>
<comment type="caution">
    <text evidence="2">The sequence shown here is derived from an EMBL/GenBank/DDBJ whole genome shotgun (WGS) entry which is preliminary data.</text>
</comment>
<keyword evidence="3" id="KW-1185">Reference proteome</keyword>
<proteinExistence type="predicted"/>
<dbReference type="EMBL" id="JBFOLK010000006">
    <property type="protein sequence ID" value="KAL2505461.1"/>
    <property type="molecule type" value="Genomic_DNA"/>
</dbReference>
<reference evidence="3" key="1">
    <citation type="submission" date="2024-07" db="EMBL/GenBank/DDBJ databases">
        <title>Two chromosome-level genome assemblies of Korean endemic species Abeliophyllum distichum and Forsythia ovata (Oleaceae).</title>
        <authorList>
            <person name="Jang H."/>
        </authorList>
    </citation>
    <scope>NUCLEOTIDE SEQUENCE [LARGE SCALE GENOMIC DNA]</scope>
</reference>
<feature type="compositionally biased region" description="Basic residues" evidence="1">
    <location>
        <begin position="8"/>
        <end position="19"/>
    </location>
</feature>
<feature type="region of interest" description="Disordered" evidence="1">
    <location>
        <begin position="110"/>
        <end position="148"/>
    </location>
</feature>
<feature type="compositionally biased region" description="Polar residues" evidence="1">
    <location>
        <begin position="39"/>
        <end position="54"/>
    </location>
</feature>
<feature type="region of interest" description="Disordered" evidence="1">
    <location>
        <begin position="1"/>
        <end position="69"/>
    </location>
</feature>
<evidence type="ECO:0000313" key="2">
    <source>
        <dbReference type="EMBL" id="KAL2505461.1"/>
    </source>
</evidence>
<accession>A0ABD1SYD4</accession>
<evidence type="ECO:0000313" key="3">
    <source>
        <dbReference type="Proteomes" id="UP001604336"/>
    </source>
</evidence>
<gene>
    <name evidence="2" type="ORF">Adt_21082</name>
</gene>
<feature type="compositionally biased region" description="Basic and acidic residues" evidence="1">
    <location>
        <begin position="110"/>
        <end position="124"/>
    </location>
</feature>
<sequence length="148" mass="16920">MSKLQWSQKKKRNNSRGRRISFVSRNNEKDEKNEENQPDSDQNHPQNNDITTAEAQEPPPDGATEAELSSALFEFSSEYKNAYTLNRIDGVLQRAMSYIEEEFKPLLEDHKLSDLDHNNNDSKPRQSTSSNPNQDAQEPGLVEETKSP</sequence>
<protein>
    <submittedName>
        <fullName evidence="2">Exocyst subunit Exo70 family protein</fullName>
    </submittedName>
</protein>
<organism evidence="2 3">
    <name type="scientific">Abeliophyllum distichum</name>
    <dbReference type="NCBI Taxonomy" id="126358"/>
    <lineage>
        <taxon>Eukaryota</taxon>
        <taxon>Viridiplantae</taxon>
        <taxon>Streptophyta</taxon>
        <taxon>Embryophyta</taxon>
        <taxon>Tracheophyta</taxon>
        <taxon>Spermatophyta</taxon>
        <taxon>Magnoliopsida</taxon>
        <taxon>eudicotyledons</taxon>
        <taxon>Gunneridae</taxon>
        <taxon>Pentapetalae</taxon>
        <taxon>asterids</taxon>
        <taxon>lamiids</taxon>
        <taxon>Lamiales</taxon>
        <taxon>Oleaceae</taxon>
        <taxon>Forsythieae</taxon>
        <taxon>Abeliophyllum</taxon>
    </lineage>
</organism>